<proteinExistence type="predicted"/>
<dbReference type="EMBL" id="JASCZI010212085">
    <property type="protein sequence ID" value="MED6198288.1"/>
    <property type="molecule type" value="Genomic_DNA"/>
</dbReference>
<protein>
    <submittedName>
        <fullName evidence="1">Uncharacterized protein</fullName>
    </submittedName>
</protein>
<gene>
    <name evidence="1" type="ORF">PIB30_064794</name>
</gene>
<keyword evidence="2" id="KW-1185">Reference proteome</keyword>
<name>A0ABU6XN72_9FABA</name>
<evidence type="ECO:0000313" key="1">
    <source>
        <dbReference type="EMBL" id="MED6198288.1"/>
    </source>
</evidence>
<sequence length="107" mass="12057">MATLMMHHLAFPSKVEISNLDHPWSSTEPLPVGKKDTLKKFVLLSEIGCVTLMRKDKRKIYNCFSKAIANNDVYKVELVLEDKTDVQSGGFGQHLMDGAYLELGILF</sequence>
<evidence type="ECO:0000313" key="2">
    <source>
        <dbReference type="Proteomes" id="UP001341840"/>
    </source>
</evidence>
<accession>A0ABU6XN72</accession>
<reference evidence="1 2" key="1">
    <citation type="journal article" date="2023" name="Plants (Basel)">
        <title>Bridging the Gap: Combining Genomics and Transcriptomics Approaches to Understand Stylosanthes scabra, an Orphan Legume from the Brazilian Caatinga.</title>
        <authorList>
            <person name="Ferreira-Neto J.R.C."/>
            <person name="da Silva M.D."/>
            <person name="Binneck E."/>
            <person name="de Melo N.F."/>
            <person name="da Silva R.H."/>
            <person name="de Melo A.L.T.M."/>
            <person name="Pandolfi V."/>
            <person name="Bustamante F.O."/>
            <person name="Brasileiro-Vidal A.C."/>
            <person name="Benko-Iseppon A.M."/>
        </authorList>
    </citation>
    <scope>NUCLEOTIDE SEQUENCE [LARGE SCALE GENOMIC DNA]</scope>
    <source>
        <tissue evidence="1">Leaves</tissue>
    </source>
</reference>
<comment type="caution">
    <text evidence="1">The sequence shown here is derived from an EMBL/GenBank/DDBJ whole genome shotgun (WGS) entry which is preliminary data.</text>
</comment>
<dbReference type="Proteomes" id="UP001341840">
    <property type="component" value="Unassembled WGS sequence"/>
</dbReference>
<organism evidence="1 2">
    <name type="scientific">Stylosanthes scabra</name>
    <dbReference type="NCBI Taxonomy" id="79078"/>
    <lineage>
        <taxon>Eukaryota</taxon>
        <taxon>Viridiplantae</taxon>
        <taxon>Streptophyta</taxon>
        <taxon>Embryophyta</taxon>
        <taxon>Tracheophyta</taxon>
        <taxon>Spermatophyta</taxon>
        <taxon>Magnoliopsida</taxon>
        <taxon>eudicotyledons</taxon>
        <taxon>Gunneridae</taxon>
        <taxon>Pentapetalae</taxon>
        <taxon>rosids</taxon>
        <taxon>fabids</taxon>
        <taxon>Fabales</taxon>
        <taxon>Fabaceae</taxon>
        <taxon>Papilionoideae</taxon>
        <taxon>50 kb inversion clade</taxon>
        <taxon>dalbergioids sensu lato</taxon>
        <taxon>Dalbergieae</taxon>
        <taxon>Pterocarpus clade</taxon>
        <taxon>Stylosanthes</taxon>
    </lineage>
</organism>